<protein>
    <submittedName>
        <fullName evidence="1">Uncharacterized protein</fullName>
    </submittedName>
</protein>
<dbReference type="AlphaFoldDB" id="A0A7K4BYR4"/>
<proteinExistence type="predicted"/>
<organism evidence="1 2">
    <name type="scientific">Candidatus Iainarchaeum sp</name>
    <dbReference type="NCBI Taxonomy" id="3101447"/>
    <lineage>
        <taxon>Archaea</taxon>
        <taxon>Candidatus Iainarchaeota</taxon>
        <taxon>Candidatus Iainarchaeia</taxon>
        <taxon>Candidatus Iainarchaeales</taxon>
        <taxon>Candidatus Iainarchaeaceae</taxon>
        <taxon>Candidatus Iainarchaeum</taxon>
    </lineage>
</organism>
<dbReference type="EMBL" id="JAAZKV010000009">
    <property type="protein sequence ID" value="NMA44396.1"/>
    <property type="molecule type" value="Genomic_DNA"/>
</dbReference>
<evidence type="ECO:0000313" key="2">
    <source>
        <dbReference type="Proteomes" id="UP000526302"/>
    </source>
</evidence>
<dbReference type="Proteomes" id="UP000526302">
    <property type="component" value="Unassembled WGS sequence"/>
</dbReference>
<accession>A0A7K4BYR4</accession>
<reference evidence="1 2" key="1">
    <citation type="journal article" date="2020" name="Biotechnol. Biofuels">
        <title>New insights from the biogas microbiome by comprehensive genome-resolved metagenomics of nearly 1600 species originating from multiple anaerobic digesters.</title>
        <authorList>
            <person name="Campanaro S."/>
            <person name="Treu L."/>
            <person name="Rodriguez-R L.M."/>
            <person name="Kovalovszki A."/>
            <person name="Ziels R.M."/>
            <person name="Maus I."/>
            <person name="Zhu X."/>
            <person name="Kougias P.G."/>
            <person name="Basile A."/>
            <person name="Luo G."/>
            <person name="Schluter A."/>
            <person name="Konstantinidis K.T."/>
            <person name="Angelidaki I."/>
        </authorList>
    </citation>
    <scope>NUCLEOTIDE SEQUENCE [LARGE SCALE GENOMIC DNA]</scope>
    <source>
        <strain evidence="1">AS22ysBPME_79</strain>
    </source>
</reference>
<name>A0A7K4BYR4_9ARCH</name>
<sequence length="112" mass="13606">MRTRIGKLKGNGQFADTRMTLRAQQMELKNRKREQAVRTLKGRMEFIKRLKTQQKKWNQLWKTLAKQQQNPENKAHKRSIENAMRICNENFRLTDARINRQKQQIKKELRKD</sequence>
<gene>
    <name evidence="1" type="ORF">GX950_01110</name>
</gene>
<comment type="caution">
    <text evidence="1">The sequence shown here is derived from an EMBL/GenBank/DDBJ whole genome shotgun (WGS) entry which is preliminary data.</text>
</comment>
<evidence type="ECO:0000313" key="1">
    <source>
        <dbReference type="EMBL" id="NMA44396.1"/>
    </source>
</evidence>